<reference evidence="2 3" key="1">
    <citation type="submission" date="2017-09" db="EMBL/GenBank/DDBJ databases">
        <title>Large-scale bioinformatics analysis of Bacillus genomes uncovers conserved roles of natural products in bacterial physiology.</title>
        <authorList>
            <consortium name="Agbiome Team Llc"/>
            <person name="Bleich R.M."/>
            <person name="Kirk G.J."/>
            <person name="Santa Maria K.C."/>
            <person name="Allen S.E."/>
            <person name="Farag S."/>
            <person name="Shank E.A."/>
            <person name="Bowers A."/>
        </authorList>
    </citation>
    <scope>NUCLEOTIDE SEQUENCE [LARGE SCALE GENOMIC DNA]</scope>
    <source>
        <strain evidence="2 3">AFS006334</strain>
    </source>
</reference>
<name>A0A9X6URM4_BACCE</name>
<evidence type="ECO:0000313" key="2">
    <source>
        <dbReference type="EMBL" id="PEQ92473.1"/>
    </source>
</evidence>
<keyword evidence="1" id="KW-0472">Membrane</keyword>
<organism evidence="2 3">
    <name type="scientific">Bacillus cereus</name>
    <dbReference type="NCBI Taxonomy" id="1396"/>
    <lineage>
        <taxon>Bacteria</taxon>
        <taxon>Bacillati</taxon>
        <taxon>Bacillota</taxon>
        <taxon>Bacilli</taxon>
        <taxon>Bacillales</taxon>
        <taxon>Bacillaceae</taxon>
        <taxon>Bacillus</taxon>
        <taxon>Bacillus cereus group</taxon>
    </lineage>
</organism>
<feature type="transmembrane region" description="Helical" evidence="1">
    <location>
        <begin position="6"/>
        <end position="24"/>
    </location>
</feature>
<keyword evidence="1" id="KW-0812">Transmembrane</keyword>
<sequence length="26" mass="3034">MIYTVLGIFILLILFIGYGVYLYFTS</sequence>
<dbReference type="Proteomes" id="UP000219869">
    <property type="component" value="Unassembled WGS sequence"/>
</dbReference>
<protein>
    <submittedName>
        <fullName evidence="2">Uncharacterized protein</fullName>
    </submittedName>
</protein>
<comment type="caution">
    <text evidence="2">The sequence shown here is derived from an EMBL/GenBank/DDBJ whole genome shotgun (WGS) entry which is preliminary data.</text>
</comment>
<evidence type="ECO:0000313" key="3">
    <source>
        <dbReference type="Proteomes" id="UP000219869"/>
    </source>
</evidence>
<accession>A0A9X6URM4</accession>
<dbReference type="EMBL" id="NTXW01000003">
    <property type="protein sequence ID" value="PEQ92473.1"/>
    <property type="molecule type" value="Genomic_DNA"/>
</dbReference>
<evidence type="ECO:0000256" key="1">
    <source>
        <dbReference type="SAM" id="Phobius"/>
    </source>
</evidence>
<dbReference type="AlphaFoldDB" id="A0A9X6URM4"/>
<proteinExistence type="predicted"/>
<gene>
    <name evidence="2" type="ORF">CN475_01770</name>
</gene>
<keyword evidence="1" id="KW-1133">Transmembrane helix</keyword>